<sequence>MSVAKLYTLNVLESLSSTINTTTRTTSRYARPGKPFLLVGDWNFTPDSKTYEMVTTGALDKPDDTYPKREGVDWEVNIGEGVGSAYMTAFGKEPEYTNWARIKEEPEVRIIRMYI</sequence>
<protein>
    <recommendedName>
        <fullName evidence="3">Endonuclease/exonuclease/phosphatase domain-containing protein</fullName>
    </recommendedName>
</protein>
<comment type="caution">
    <text evidence="1">The sequence shown here is derived from an EMBL/GenBank/DDBJ whole genome shotgun (WGS) entry which is preliminary data.</text>
</comment>
<accession>A0A9W7EJW4</accession>
<dbReference type="EMBL" id="BLQM01000268">
    <property type="protein sequence ID" value="GMH79633.1"/>
    <property type="molecule type" value="Genomic_DNA"/>
</dbReference>
<evidence type="ECO:0000313" key="2">
    <source>
        <dbReference type="Proteomes" id="UP001162640"/>
    </source>
</evidence>
<dbReference type="Gene3D" id="3.60.10.10">
    <property type="entry name" value="Endonuclease/exonuclease/phosphatase"/>
    <property type="match status" value="1"/>
</dbReference>
<reference evidence="2" key="1">
    <citation type="journal article" date="2023" name="Commun. Biol.">
        <title>Genome analysis of Parmales, the sister group of diatoms, reveals the evolutionary specialization of diatoms from phago-mixotrophs to photoautotrophs.</title>
        <authorList>
            <person name="Ban H."/>
            <person name="Sato S."/>
            <person name="Yoshikawa S."/>
            <person name="Yamada K."/>
            <person name="Nakamura Y."/>
            <person name="Ichinomiya M."/>
            <person name="Sato N."/>
            <person name="Blanc-Mathieu R."/>
            <person name="Endo H."/>
            <person name="Kuwata A."/>
            <person name="Ogata H."/>
        </authorList>
    </citation>
    <scope>NUCLEOTIDE SEQUENCE [LARGE SCALE GENOMIC DNA]</scope>
</reference>
<name>A0A9W7EJW4_9STRA</name>
<dbReference type="Proteomes" id="UP001162640">
    <property type="component" value="Unassembled WGS sequence"/>
</dbReference>
<organism evidence="1 2">
    <name type="scientific">Triparma laevis f. inornata</name>
    <dbReference type="NCBI Taxonomy" id="1714386"/>
    <lineage>
        <taxon>Eukaryota</taxon>
        <taxon>Sar</taxon>
        <taxon>Stramenopiles</taxon>
        <taxon>Ochrophyta</taxon>
        <taxon>Bolidophyceae</taxon>
        <taxon>Parmales</taxon>
        <taxon>Triparmaceae</taxon>
        <taxon>Triparma</taxon>
    </lineage>
</organism>
<evidence type="ECO:0000313" key="1">
    <source>
        <dbReference type="EMBL" id="GMH79633.1"/>
    </source>
</evidence>
<proteinExistence type="predicted"/>
<gene>
    <name evidence="1" type="ORF">TL16_g08208</name>
</gene>
<dbReference type="AlphaFoldDB" id="A0A9W7EJW4"/>
<dbReference type="SUPFAM" id="SSF56219">
    <property type="entry name" value="DNase I-like"/>
    <property type="match status" value="1"/>
</dbReference>
<evidence type="ECO:0008006" key="3">
    <source>
        <dbReference type="Google" id="ProtNLM"/>
    </source>
</evidence>
<dbReference type="InterPro" id="IPR036691">
    <property type="entry name" value="Endo/exonu/phosph_ase_sf"/>
</dbReference>